<name>A0AB39MNB5_9ACTN</name>
<dbReference type="RefSeq" id="WP_369192554.1">
    <property type="nucleotide sequence ID" value="NZ_CP163431.1"/>
</dbReference>
<feature type="transmembrane region" description="Helical" evidence="1">
    <location>
        <begin position="117"/>
        <end position="138"/>
    </location>
</feature>
<dbReference type="AlphaFoldDB" id="A0AB39MNB5"/>
<dbReference type="EMBL" id="CP163431">
    <property type="protein sequence ID" value="XDQ07846.1"/>
    <property type="molecule type" value="Genomic_DNA"/>
</dbReference>
<reference evidence="2" key="1">
    <citation type="submission" date="2024-07" db="EMBL/GenBank/DDBJ databases">
        <authorList>
            <person name="Yu S.T."/>
        </authorList>
    </citation>
    <scope>NUCLEOTIDE SEQUENCE</scope>
    <source>
        <strain evidence="2">R08</strain>
    </source>
</reference>
<feature type="transmembrane region" description="Helical" evidence="1">
    <location>
        <begin position="53"/>
        <end position="73"/>
    </location>
</feature>
<gene>
    <name evidence="2" type="ORF">AB5J58_16235</name>
</gene>
<feature type="transmembrane region" description="Helical" evidence="1">
    <location>
        <begin position="30"/>
        <end position="47"/>
    </location>
</feature>
<feature type="transmembrane region" description="Helical" evidence="1">
    <location>
        <begin position="85"/>
        <end position="105"/>
    </location>
</feature>
<evidence type="ECO:0008006" key="3">
    <source>
        <dbReference type="Google" id="ProtNLM"/>
    </source>
</evidence>
<organism evidence="2">
    <name type="scientific">Streptomyces sp. R08</name>
    <dbReference type="NCBI Taxonomy" id="3238624"/>
    <lineage>
        <taxon>Bacteria</taxon>
        <taxon>Bacillati</taxon>
        <taxon>Actinomycetota</taxon>
        <taxon>Actinomycetes</taxon>
        <taxon>Kitasatosporales</taxon>
        <taxon>Streptomycetaceae</taxon>
        <taxon>Streptomyces</taxon>
    </lineage>
</organism>
<keyword evidence="1" id="KW-1133">Transmembrane helix</keyword>
<protein>
    <recommendedName>
        <fullName evidence="3">Integral membrane protein</fullName>
    </recommendedName>
</protein>
<dbReference type="InterPro" id="IPR007136">
    <property type="entry name" value="DUF347"/>
</dbReference>
<keyword evidence="1" id="KW-0812">Transmembrane</keyword>
<evidence type="ECO:0000313" key="2">
    <source>
        <dbReference type="EMBL" id="XDQ07846.1"/>
    </source>
</evidence>
<proteinExistence type="predicted"/>
<keyword evidence="1" id="KW-0472">Membrane</keyword>
<evidence type="ECO:0000256" key="1">
    <source>
        <dbReference type="SAM" id="Phobius"/>
    </source>
</evidence>
<accession>A0AB39MNB5</accession>
<sequence length="153" mass="16255">MEHVPFAGRQPGEERARVVCAGIDTRLRELFYWLTVLCTFALGTAAGDFAAVTLGLGTLASSFVFLGIILIPAAGYRWFRLNEVLAFWFAYTITRPLGASVADWLSVPAPYGDGLQLGTGPISLVLGILLAGIVGMIGSRHRGVMRGQTAGVG</sequence>
<dbReference type="Pfam" id="PF03988">
    <property type="entry name" value="DUF347"/>
    <property type="match status" value="2"/>
</dbReference>